<gene>
    <name evidence="3" type="ORF">FYJ85_00270</name>
</gene>
<comment type="caution">
    <text evidence="3">The sequence shown here is derived from an EMBL/GenBank/DDBJ whole genome shotgun (WGS) entry which is preliminary data.</text>
</comment>
<dbReference type="AlphaFoldDB" id="A0A844FYF4"/>
<dbReference type="SUPFAM" id="SSF51735">
    <property type="entry name" value="NAD(P)-binding Rossmann-fold domains"/>
    <property type="match status" value="1"/>
</dbReference>
<dbReference type="InterPro" id="IPR000683">
    <property type="entry name" value="Gfo/Idh/MocA-like_OxRdtase_N"/>
</dbReference>
<dbReference type="Pfam" id="PF01408">
    <property type="entry name" value="GFO_IDH_MocA"/>
    <property type="match status" value="1"/>
</dbReference>
<dbReference type="SUPFAM" id="SSF55347">
    <property type="entry name" value="Glyceraldehyde-3-phosphate dehydrogenase-like, C-terminal domain"/>
    <property type="match status" value="1"/>
</dbReference>
<name>A0A844FYF4_9BACT</name>
<dbReference type="PANTHER" id="PTHR43377">
    <property type="entry name" value="BILIVERDIN REDUCTASE A"/>
    <property type="match status" value="1"/>
</dbReference>
<feature type="domain" description="Gfo/Idh/MocA-like oxidoreductase N-terminal" evidence="1">
    <location>
        <begin position="7"/>
        <end position="131"/>
    </location>
</feature>
<accession>A0A844FYF4</accession>
<sequence length="380" mass="42185">MAETKKIGVAVLGTGSRGRGVVSNLLRDSENGVEILAAYDPDKAVMAETIEVWKHTGITKECGSVDEAIRTPGVEWVMVFSPNVYHKEHILAAFEAGKNVFSEKPLATSIEDCREIYEAHQKCGKLFATGFVLRYAPIYRKAKELLDSGKLGRLIAIDGNENISPEHGGYIMCNWRRLTKFAGPHILEKCCHDLDLINWFVGSLPSRVASFGGRNFFIPENEKLMEKYGKKTFCSWWDPHALPSPFSGDTDLMDNSISIAEFRNEVRVMFMATMSNAMPERRLYFSCSEGTMRLDLYAGKLYYRCIGGEGTIEVAIAGDGHGGGDNYIMKELYETMTTGAKPKCSGNEGLESAVYALALDEAARTKQIVDLEPVWKSLGR</sequence>
<proteinExistence type="predicted"/>
<evidence type="ECO:0000313" key="4">
    <source>
        <dbReference type="Proteomes" id="UP000435649"/>
    </source>
</evidence>
<organism evidence="3 4">
    <name type="scientific">Victivallis lenta</name>
    <dbReference type="NCBI Taxonomy" id="2606640"/>
    <lineage>
        <taxon>Bacteria</taxon>
        <taxon>Pseudomonadati</taxon>
        <taxon>Lentisphaerota</taxon>
        <taxon>Lentisphaeria</taxon>
        <taxon>Victivallales</taxon>
        <taxon>Victivallaceae</taxon>
        <taxon>Victivallis</taxon>
    </lineage>
</organism>
<keyword evidence="4" id="KW-1185">Reference proteome</keyword>
<dbReference type="RefSeq" id="WP_154416613.1">
    <property type="nucleotide sequence ID" value="NZ_CALXOB010000034.1"/>
</dbReference>
<evidence type="ECO:0000259" key="2">
    <source>
        <dbReference type="Pfam" id="PF02894"/>
    </source>
</evidence>
<dbReference type="Gene3D" id="3.40.50.720">
    <property type="entry name" value="NAD(P)-binding Rossmann-like Domain"/>
    <property type="match status" value="1"/>
</dbReference>
<evidence type="ECO:0000313" key="3">
    <source>
        <dbReference type="EMBL" id="MST95481.1"/>
    </source>
</evidence>
<dbReference type="InterPro" id="IPR004104">
    <property type="entry name" value="Gfo/Idh/MocA-like_OxRdtase_C"/>
</dbReference>
<feature type="domain" description="Gfo/Idh/MocA-like oxidoreductase C-terminal" evidence="2">
    <location>
        <begin position="143"/>
        <end position="371"/>
    </location>
</feature>
<dbReference type="Proteomes" id="UP000435649">
    <property type="component" value="Unassembled WGS sequence"/>
</dbReference>
<dbReference type="Pfam" id="PF02894">
    <property type="entry name" value="GFO_IDH_MocA_C"/>
    <property type="match status" value="1"/>
</dbReference>
<evidence type="ECO:0000259" key="1">
    <source>
        <dbReference type="Pfam" id="PF01408"/>
    </source>
</evidence>
<dbReference type="InterPro" id="IPR051450">
    <property type="entry name" value="Gfo/Idh/MocA_Oxidoreductases"/>
</dbReference>
<reference evidence="3 4" key="1">
    <citation type="submission" date="2019-08" db="EMBL/GenBank/DDBJ databases">
        <title>In-depth cultivation of the pig gut microbiome towards novel bacterial diversity and tailored functional studies.</title>
        <authorList>
            <person name="Wylensek D."/>
            <person name="Hitch T.C.A."/>
            <person name="Clavel T."/>
        </authorList>
    </citation>
    <scope>NUCLEOTIDE SEQUENCE [LARGE SCALE GENOMIC DNA]</scope>
    <source>
        <strain evidence="3 4">BBE-744-WT-12</strain>
    </source>
</reference>
<protein>
    <submittedName>
        <fullName evidence="3">Gfo/Idh/MocA family oxidoreductase</fullName>
    </submittedName>
</protein>
<dbReference type="GO" id="GO:0000166">
    <property type="term" value="F:nucleotide binding"/>
    <property type="evidence" value="ECO:0007669"/>
    <property type="project" value="InterPro"/>
</dbReference>
<dbReference type="Gene3D" id="3.30.360.10">
    <property type="entry name" value="Dihydrodipicolinate Reductase, domain 2"/>
    <property type="match status" value="1"/>
</dbReference>
<dbReference type="EMBL" id="VUNS01000001">
    <property type="protein sequence ID" value="MST95481.1"/>
    <property type="molecule type" value="Genomic_DNA"/>
</dbReference>
<dbReference type="PANTHER" id="PTHR43377:SF2">
    <property type="entry name" value="BINDING ROSSMANN FOLD OXIDOREDUCTASE, PUTATIVE (AFU_ORTHOLOGUE AFUA_4G00560)-RELATED"/>
    <property type="match status" value="1"/>
</dbReference>
<dbReference type="InterPro" id="IPR036291">
    <property type="entry name" value="NAD(P)-bd_dom_sf"/>
</dbReference>